<protein>
    <submittedName>
        <fullName evidence="3">Cupin 2 conserved barrel domain protein</fullName>
    </submittedName>
</protein>
<sequence>MKIKYCVYFSYLDYRKLLMSFLFVSLCSFSFAQLLPVLPGVYRWADRSVKVNGDRESGVFLEGTAPNLDYLRIHATTQYKGAKPSPAHINKEREELVIVKEGTMKATIDGKTKVLGAGSVLLIMPQQMQSFENIGDGPLTYYVMQYKSTKPANLERGRTGGGSMMLNADSLVFKSTEKGGSRAYFDRATAMCERFEMHVTQLNKKGPSHTSHSHSETEIILVISGETEMTIDGKEYKADAGDFYFINSELLHGMRNAGNAPCSYFAFKWN</sequence>
<reference evidence="3" key="1">
    <citation type="journal article" date="2020" name="Int. J. Syst. Evol. Microbiol.">
        <title>Aquipluma nitroreducens gen. nov. sp. nov., a novel facultatively anaerobic bacterium isolated from a freshwater lake.</title>
        <authorList>
            <person name="Watanabe M."/>
            <person name="Kojima H."/>
            <person name="Fukui M."/>
        </authorList>
    </citation>
    <scope>NUCLEOTIDE SEQUENCE</scope>
    <source>
        <strain evidence="3">MeG22</strain>
    </source>
</reference>
<dbReference type="Proteomes" id="UP001193389">
    <property type="component" value="Chromosome"/>
</dbReference>
<dbReference type="Gene3D" id="2.60.120.10">
    <property type="entry name" value="Jelly Rolls"/>
    <property type="match status" value="1"/>
</dbReference>
<name>A0A5K7SEP4_9BACT</name>
<evidence type="ECO:0000256" key="1">
    <source>
        <dbReference type="ARBA" id="ARBA00022723"/>
    </source>
</evidence>
<gene>
    <name evidence="3" type="ORF">AQPE_4138</name>
</gene>
<feature type="domain" description="Cupin type-2" evidence="2">
    <location>
        <begin position="81"/>
        <end position="143"/>
    </location>
</feature>
<dbReference type="Pfam" id="PF07883">
    <property type="entry name" value="Cupin_2"/>
    <property type="match status" value="2"/>
</dbReference>
<dbReference type="CDD" id="cd02209">
    <property type="entry name" value="cupin_XRE_C"/>
    <property type="match status" value="1"/>
</dbReference>
<accession>A0A5K7SEP4</accession>
<dbReference type="EMBL" id="AP018694">
    <property type="protein sequence ID" value="BBE19949.1"/>
    <property type="molecule type" value="Genomic_DNA"/>
</dbReference>
<dbReference type="PANTHER" id="PTHR35848:SF6">
    <property type="entry name" value="CUPIN TYPE-2 DOMAIN-CONTAINING PROTEIN"/>
    <property type="match status" value="1"/>
</dbReference>
<dbReference type="InterPro" id="IPR051610">
    <property type="entry name" value="GPI/OXD"/>
</dbReference>
<dbReference type="KEGG" id="anf:AQPE_4138"/>
<dbReference type="SUPFAM" id="SSF51182">
    <property type="entry name" value="RmlC-like cupins"/>
    <property type="match status" value="2"/>
</dbReference>
<organism evidence="3 4">
    <name type="scientific">Aquipluma nitroreducens</name>
    <dbReference type="NCBI Taxonomy" id="2010828"/>
    <lineage>
        <taxon>Bacteria</taxon>
        <taxon>Pseudomonadati</taxon>
        <taxon>Bacteroidota</taxon>
        <taxon>Bacteroidia</taxon>
        <taxon>Marinilabiliales</taxon>
        <taxon>Prolixibacteraceae</taxon>
        <taxon>Aquipluma</taxon>
    </lineage>
</organism>
<dbReference type="AlphaFoldDB" id="A0A5K7SEP4"/>
<dbReference type="PANTHER" id="PTHR35848">
    <property type="entry name" value="OXALATE-BINDING PROTEIN"/>
    <property type="match status" value="1"/>
</dbReference>
<evidence type="ECO:0000313" key="4">
    <source>
        <dbReference type="Proteomes" id="UP001193389"/>
    </source>
</evidence>
<dbReference type="InterPro" id="IPR011051">
    <property type="entry name" value="RmlC_Cupin_sf"/>
</dbReference>
<evidence type="ECO:0000313" key="3">
    <source>
        <dbReference type="EMBL" id="BBE19949.1"/>
    </source>
</evidence>
<dbReference type="GO" id="GO:0046872">
    <property type="term" value="F:metal ion binding"/>
    <property type="evidence" value="ECO:0007669"/>
    <property type="project" value="UniProtKB-KW"/>
</dbReference>
<proteinExistence type="predicted"/>
<keyword evidence="1" id="KW-0479">Metal-binding</keyword>
<dbReference type="InterPro" id="IPR014710">
    <property type="entry name" value="RmlC-like_jellyroll"/>
</dbReference>
<evidence type="ECO:0000259" key="2">
    <source>
        <dbReference type="Pfam" id="PF07883"/>
    </source>
</evidence>
<feature type="domain" description="Cupin type-2" evidence="2">
    <location>
        <begin position="202"/>
        <end position="265"/>
    </location>
</feature>
<dbReference type="InterPro" id="IPR013096">
    <property type="entry name" value="Cupin_2"/>
</dbReference>
<keyword evidence="4" id="KW-1185">Reference proteome</keyword>